<evidence type="ECO:0000256" key="1">
    <source>
        <dbReference type="ARBA" id="ARBA00004141"/>
    </source>
</evidence>
<dbReference type="GO" id="GO:0015293">
    <property type="term" value="F:symporter activity"/>
    <property type="evidence" value="ECO:0007669"/>
    <property type="project" value="InterPro"/>
</dbReference>
<dbReference type="SUPFAM" id="SSF118215">
    <property type="entry name" value="Proton glutamate symport protein"/>
    <property type="match status" value="1"/>
</dbReference>
<keyword evidence="4 6" id="KW-1133">Transmembrane helix</keyword>
<dbReference type="Proteomes" id="UP000464658">
    <property type="component" value="Chromosome"/>
</dbReference>
<dbReference type="AlphaFoldDB" id="A0A5S9M5T1"/>
<evidence type="ECO:0000256" key="5">
    <source>
        <dbReference type="ARBA" id="ARBA00023136"/>
    </source>
</evidence>
<accession>A0A5S9M5T1</accession>
<evidence type="ECO:0000313" key="8">
    <source>
        <dbReference type="Proteomes" id="UP000464658"/>
    </source>
</evidence>
<name>A0A5S9M5T1_BACIA</name>
<gene>
    <name evidence="7" type="ORF">BsIDN1_08870</name>
</gene>
<proteinExistence type="predicted"/>
<keyword evidence="5 6" id="KW-0472">Membrane</keyword>
<keyword evidence="2" id="KW-0813">Transport</keyword>
<evidence type="ECO:0000256" key="4">
    <source>
        <dbReference type="ARBA" id="ARBA00022989"/>
    </source>
</evidence>
<comment type="subcellular location">
    <subcellularLocation>
        <location evidence="1">Membrane</location>
        <topology evidence="1">Multi-pass membrane protein</topology>
    </subcellularLocation>
</comment>
<dbReference type="Pfam" id="PF00375">
    <property type="entry name" value="SDF"/>
    <property type="match status" value="1"/>
</dbReference>
<evidence type="ECO:0000256" key="2">
    <source>
        <dbReference type="ARBA" id="ARBA00022448"/>
    </source>
</evidence>
<dbReference type="EMBL" id="AP021906">
    <property type="protein sequence ID" value="BBP87269.1"/>
    <property type="molecule type" value="Genomic_DNA"/>
</dbReference>
<dbReference type="GO" id="GO:0016020">
    <property type="term" value="C:membrane"/>
    <property type="evidence" value="ECO:0007669"/>
    <property type="project" value="UniProtKB-SubCell"/>
</dbReference>
<protein>
    <submittedName>
        <fullName evidence="7">Uncharacterized protein</fullName>
    </submittedName>
</protein>
<evidence type="ECO:0000256" key="6">
    <source>
        <dbReference type="SAM" id="Phobius"/>
    </source>
</evidence>
<sequence>MGEKHLFILKSSSTLALVIGLFVVNIMKPGAGLDYSKLEKGDVSQYTQNGGQGIDWMEFVTHIVPSNMVDAFCKR</sequence>
<evidence type="ECO:0000256" key="3">
    <source>
        <dbReference type="ARBA" id="ARBA00022692"/>
    </source>
</evidence>
<dbReference type="InterPro" id="IPR036458">
    <property type="entry name" value="Na:dicarbo_symporter_sf"/>
</dbReference>
<organism evidence="7 8">
    <name type="scientific">Bacillus safensis</name>
    <dbReference type="NCBI Taxonomy" id="561879"/>
    <lineage>
        <taxon>Bacteria</taxon>
        <taxon>Bacillati</taxon>
        <taxon>Bacillota</taxon>
        <taxon>Bacilli</taxon>
        <taxon>Bacillales</taxon>
        <taxon>Bacillaceae</taxon>
        <taxon>Bacillus</taxon>
    </lineage>
</organism>
<keyword evidence="3 6" id="KW-0812">Transmembrane</keyword>
<evidence type="ECO:0000313" key="7">
    <source>
        <dbReference type="EMBL" id="BBP87269.1"/>
    </source>
</evidence>
<dbReference type="Gene3D" id="1.10.3860.10">
    <property type="entry name" value="Sodium:dicarboxylate symporter"/>
    <property type="match status" value="1"/>
</dbReference>
<reference evidence="7 8" key="1">
    <citation type="submission" date="2019-12" db="EMBL/GenBank/DDBJ databases">
        <title>Full genome sequence of a Bacillus safensis strain isolated from commercially available natto in Indonesia.</title>
        <authorList>
            <person name="Yoshida M."/>
            <person name="Uomi M."/>
            <person name="Waturangi D."/>
            <person name="Ekaputri J.J."/>
            <person name="Setiamarga D.H.E."/>
        </authorList>
    </citation>
    <scope>NUCLEOTIDE SEQUENCE [LARGE SCALE GENOMIC DNA]</scope>
    <source>
        <strain evidence="7 8">IDN1</strain>
    </source>
</reference>
<feature type="transmembrane region" description="Helical" evidence="6">
    <location>
        <begin position="6"/>
        <end position="27"/>
    </location>
</feature>
<dbReference type="InterPro" id="IPR001991">
    <property type="entry name" value="Na-dicarboxylate_symporter"/>
</dbReference>